<feature type="non-terminal residue" evidence="4">
    <location>
        <position position="1"/>
    </location>
</feature>
<name>A0A8J7NQA7_ATRSP</name>
<dbReference type="EMBL" id="JAAWVO010027999">
    <property type="protein sequence ID" value="MBN3316210.1"/>
    <property type="molecule type" value="Genomic_DNA"/>
</dbReference>
<dbReference type="SMART" id="SM00498">
    <property type="entry name" value="FH2"/>
    <property type="match status" value="1"/>
</dbReference>
<keyword evidence="5" id="KW-1185">Reference proteome</keyword>
<dbReference type="Proteomes" id="UP000736164">
    <property type="component" value="Unassembled WGS sequence"/>
</dbReference>
<feature type="compositionally biased region" description="Low complexity" evidence="2">
    <location>
        <begin position="964"/>
        <end position="981"/>
    </location>
</feature>
<feature type="non-terminal residue" evidence="4">
    <location>
        <position position="1067"/>
    </location>
</feature>
<feature type="compositionally biased region" description="Polar residues" evidence="2">
    <location>
        <begin position="982"/>
        <end position="998"/>
    </location>
</feature>
<feature type="compositionally biased region" description="Basic and acidic residues" evidence="2">
    <location>
        <begin position="1024"/>
        <end position="1037"/>
    </location>
</feature>
<feature type="coiled-coil region" evidence="1">
    <location>
        <begin position="303"/>
        <end position="358"/>
    </location>
</feature>
<dbReference type="InterPro" id="IPR042201">
    <property type="entry name" value="FH2_Formin_sf"/>
</dbReference>
<keyword evidence="1" id="KW-0175">Coiled coil</keyword>
<feature type="domain" description="FH2" evidence="3">
    <location>
        <begin position="19"/>
        <end position="415"/>
    </location>
</feature>
<reference evidence="4" key="1">
    <citation type="journal article" date="2021" name="Cell">
        <title>Tracing the genetic footprints of vertebrate landing in non-teleost ray-finned fishes.</title>
        <authorList>
            <person name="Bi X."/>
            <person name="Wang K."/>
            <person name="Yang L."/>
            <person name="Pan H."/>
            <person name="Jiang H."/>
            <person name="Wei Q."/>
            <person name="Fang M."/>
            <person name="Yu H."/>
            <person name="Zhu C."/>
            <person name="Cai Y."/>
            <person name="He Y."/>
            <person name="Gan X."/>
            <person name="Zeng H."/>
            <person name="Yu D."/>
            <person name="Zhu Y."/>
            <person name="Jiang H."/>
            <person name="Qiu Q."/>
            <person name="Yang H."/>
            <person name="Zhang Y.E."/>
            <person name="Wang W."/>
            <person name="Zhu M."/>
            <person name="He S."/>
            <person name="Zhang G."/>
        </authorList>
    </citation>
    <scope>NUCLEOTIDE SEQUENCE</scope>
    <source>
        <strain evidence="4">Allg_001</strain>
    </source>
</reference>
<organism evidence="4 5">
    <name type="scientific">Atractosteus spatula</name>
    <name type="common">Alligator gar</name>
    <name type="synonym">Lepisosteus spatula</name>
    <dbReference type="NCBI Taxonomy" id="7917"/>
    <lineage>
        <taxon>Eukaryota</taxon>
        <taxon>Metazoa</taxon>
        <taxon>Chordata</taxon>
        <taxon>Craniata</taxon>
        <taxon>Vertebrata</taxon>
        <taxon>Euteleostomi</taxon>
        <taxon>Actinopterygii</taxon>
        <taxon>Neopterygii</taxon>
        <taxon>Holostei</taxon>
        <taxon>Semionotiformes</taxon>
        <taxon>Lepisosteidae</taxon>
        <taxon>Atractosteus</taxon>
    </lineage>
</organism>
<dbReference type="Gene3D" id="1.20.58.2220">
    <property type="entry name" value="Formin, FH2 domain"/>
    <property type="match status" value="1"/>
</dbReference>
<comment type="caution">
    <text evidence="4">The sequence shown here is derived from an EMBL/GenBank/DDBJ whole genome shotgun (WGS) entry which is preliminary data.</text>
</comment>
<feature type="compositionally biased region" description="Pro residues" evidence="2">
    <location>
        <begin position="1"/>
        <end position="16"/>
    </location>
</feature>
<feature type="region of interest" description="Disordered" evidence="2">
    <location>
        <begin position="1"/>
        <end position="25"/>
    </location>
</feature>
<accession>A0A8J7NQA7</accession>
<sequence>PPPGNLPPPPPPPPHEGSPAHGLRKKRRVRSFFWKTIPEEKVRGKPNIWTLAARQQQYQIDVRTIEELFGQQEEARSTAARDGHTAGSSRTAFMQPKEEVSILDSKRSMNVGIFLKQLKKSNESIIEDIRLGSSKLYGSEKLKELLKLLPESEEAKKLKAFKGDTSKLTLVDSFMYLLLQVPSFDLRIEAMVLKEEFFPTCSVLNNDIDVIRMATKELMTCEELHAILHLVLQAGNIMNAGGYAGNAVGFKLSSLLKLADTRANKPGMNLLHFVALEAQKKDETLLKFPEKLQHVQSAARISVENIEVELQSLSTRTKSLEENIQQDTELLQQLDEFLQSSEQTLQDLKRHQLELRKEGNALIDFFCEDKETFKLDECFKIFQDFCLKFKKAVKDNLERDLKEAARQRRLRELEEKRHSWAGGERGGGFGRSSSENDVEMLTKEGLLDFLQQRPYSPLARSSSVKRSRHSLAVMADRELRSFLEGSSAEDPTKFNSLPRASSRLARKSTAWMDSQDDNRELGVKSQHLHGKEVTTPSAVAFNGNINEDPILNSNNNYATVSESLGVNRNGLNMNVFQKTKGISCGQINVSVTKHTLVQGLQAFDLVTPNNNNIHFVNQGDVVVTDLEIDKDASKIPDDASPSTKSSPRTESDWKMESSQFTASSKKEEEDNSTVSSTTCDTPLPLDNSVSNKRPIFYIVDRTETDCSVTFDYSEICDDSLAFKEGNEYDCQALGPGKDNLKDQSSLSLNLESESTNDPSISITHSATTEEGASDSCEAGEEKKDEKTVDVSSTKTGPLKTKPTSKLPATRSSGTGRSVRMLTASESQNLRKVVPISRVSRLGSSVKKTEKLSARESSSSETRHPQRDQSTPVRKLEHTPRTLRQQTRTPSVKKPSAKPVRNIPKPKPEEKMCRSTMRALAQAQAASAGSAPQTPTHNGKALASTPSFARNTVASSSRRMKKDLAPNSNPTTPSKTATPTRTGSQRQPVSKAMTGNTPLTPRDEENTQGTLRRVQSVRVSNRNPHRSETPPPKREQSRKGSSFSEKSVVQSKDLSRISTGKSLKPTWK</sequence>
<feature type="compositionally biased region" description="Polar residues" evidence="2">
    <location>
        <begin position="755"/>
        <end position="770"/>
    </location>
</feature>
<feature type="region of interest" description="Disordered" evidence="2">
    <location>
        <begin position="632"/>
        <end position="685"/>
    </location>
</feature>
<dbReference type="SUPFAM" id="SSF101447">
    <property type="entry name" value="Formin homology 2 domain (FH2 domain)"/>
    <property type="match status" value="1"/>
</dbReference>
<protein>
    <submittedName>
        <fullName evidence="4">FHDC1 protein</fullName>
    </submittedName>
</protein>
<dbReference type="Pfam" id="PF02181">
    <property type="entry name" value="FH2"/>
    <property type="match status" value="1"/>
</dbReference>
<dbReference type="AlphaFoldDB" id="A0A8J7NQA7"/>
<feature type="region of interest" description="Disordered" evidence="2">
    <location>
        <begin position="749"/>
        <end position="1067"/>
    </location>
</feature>
<feature type="compositionally biased region" description="Low complexity" evidence="2">
    <location>
        <begin position="1011"/>
        <end position="1021"/>
    </location>
</feature>
<proteinExistence type="predicted"/>
<feature type="compositionally biased region" description="Polar residues" evidence="2">
    <location>
        <begin position="1038"/>
        <end position="1060"/>
    </location>
</feature>
<evidence type="ECO:0000256" key="2">
    <source>
        <dbReference type="SAM" id="MobiDB-lite"/>
    </source>
</evidence>
<dbReference type="PANTHER" id="PTHR46345:SF11">
    <property type="entry name" value="FORMIN-J-LIKE"/>
    <property type="match status" value="1"/>
</dbReference>
<feature type="compositionally biased region" description="Basic and acidic residues" evidence="2">
    <location>
        <begin position="779"/>
        <end position="788"/>
    </location>
</feature>
<feature type="region of interest" description="Disordered" evidence="2">
    <location>
        <begin position="487"/>
        <end position="517"/>
    </location>
</feature>
<evidence type="ECO:0000313" key="5">
    <source>
        <dbReference type="Proteomes" id="UP000736164"/>
    </source>
</evidence>
<dbReference type="PANTHER" id="PTHR46345">
    <property type="entry name" value="INVERTED FORMIN-2"/>
    <property type="match status" value="1"/>
</dbReference>
<evidence type="ECO:0000313" key="4">
    <source>
        <dbReference type="EMBL" id="MBN3316210.1"/>
    </source>
</evidence>
<feature type="coiled-coil region" evidence="1">
    <location>
        <begin position="387"/>
        <end position="414"/>
    </location>
</feature>
<feature type="compositionally biased region" description="Low complexity" evidence="2">
    <location>
        <begin position="918"/>
        <end position="930"/>
    </location>
</feature>
<evidence type="ECO:0000259" key="3">
    <source>
        <dbReference type="PROSITE" id="PS51444"/>
    </source>
</evidence>
<dbReference type="PROSITE" id="PS51444">
    <property type="entry name" value="FH2"/>
    <property type="match status" value="1"/>
</dbReference>
<feature type="compositionally biased region" description="Polar residues" evidence="2">
    <location>
        <begin position="943"/>
        <end position="956"/>
    </location>
</feature>
<gene>
    <name evidence="4" type="primary">Fhdc1_1</name>
    <name evidence="4" type="ORF">GTO95_0014442</name>
</gene>
<dbReference type="InterPro" id="IPR015425">
    <property type="entry name" value="FH2_Formin"/>
</dbReference>
<evidence type="ECO:0000256" key="1">
    <source>
        <dbReference type="SAM" id="Coils"/>
    </source>
</evidence>